<keyword evidence="2" id="KW-0732">Signal</keyword>
<feature type="region of interest" description="Disordered" evidence="1">
    <location>
        <begin position="25"/>
        <end position="44"/>
    </location>
</feature>
<feature type="compositionally biased region" description="Basic and acidic residues" evidence="1">
    <location>
        <begin position="60"/>
        <end position="75"/>
    </location>
</feature>
<dbReference type="AlphaFoldDB" id="A0A7G3GC95"/>
<dbReference type="KEGG" id="ifl:C1H71_15390"/>
<dbReference type="Proteomes" id="UP000515917">
    <property type="component" value="Chromosome"/>
</dbReference>
<protein>
    <submittedName>
        <fullName evidence="3">Uncharacterized protein</fullName>
    </submittedName>
</protein>
<gene>
    <name evidence="3" type="ORF">C1H71_15390</name>
</gene>
<proteinExistence type="predicted"/>
<name>A0A7G3GC95_9NEIS</name>
<evidence type="ECO:0000256" key="1">
    <source>
        <dbReference type="SAM" id="MobiDB-lite"/>
    </source>
</evidence>
<feature type="chain" id="PRO_5028995847" evidence="2">
    <location>
        <begin position="25"/>
        <end position="98"/>
    </location>
</feature>
<reference evidence="3 4" key="1">
    <citation type="submission" date="2018-01" db="EMBL/GenBank/DDBJ databases">
        <title>Genome sequence of Iodobacter sp. strain PCH194 isolated from Indian Trans-Himalaya.</title>
        <authorList>
            <person name="Kumar V."/>
            <person name="Thakur V."/>
            <person name="Kumar S."/>
            <person name="Singh D."/>
        </authorList>
    </citation>
    <scope>NUCLEOTIDE SEQUENCE [LARGE SCALE GENOMIC DNA]</scope>
    <source>
        <strain evidence="3 4">PCH194</strain>
    </source>
</reference>
<evidence type="ECO:0000313" key="3">
    <source>
        <dbReference type="EMBL" id="QBC44779.1"/>
    </source>
</evidence>
<feature type="region of interest" description="Disordered" evidence="1">
    <location>
        <begin position="60"/>
        <end position="98"/>
    </location>
</feature>
<sequence length="98" mass="10257">MKNKIILSIAMTSLVTMYAEPLMAKTSHAAQPVKSESGNGGKCASGKCGTVKMYEKADLKSDPQDKLVRARDGKCGKSGQGTHAAASSYKMTEGVCGQ</sequence>
<feature type="signal peptide" evidence="2">
    <location>
        <begin position="1"/>
        <end position="24"/>
    </location>
</feature>
<evidence type="ECO:0000313" key="4">
    <source>
        <dbReference type="Proteomes" id="UP000515917"/>
    </source>
</evidence>
<dbReference type="RefSeq" id="WP_130107300.1">
    <property type="nucleotide sequence ID" value="NZ_CP025781.1"/>
</dbReference>
<organism evidence="3 4">
    <name type="scientific">Iodobacter fluviatilis</name>
    <dbReference type="NCBI Taxonomy" id="537"/>
    <lineage>
        <taxon>Bacteria</taxon>
        <taxon>Pseudomonadati</taxon>
        <taxon>Pseudomonadota</taxon>
        <taxon>Betaproteobacteria</taxon>
        <taxon>Neisseriales</taxon>
        <taxon>Chitinibacteraceae</taxon>
        <taxon>Iodobacter</taxon>
    </lineage>
</organism>
<keyword evidence="4" id="KW-1185">Reference proteome</keyword>
<dbReference type="EMBL" id="CP025781">
    <property type="protein sequence ID" value="QBC44779.1"/>
    <property type="molecule type" value="Genomic_DNA"/>
</dbReference>
<evidence type="ECO:0000256" key="2">
    <source>
        <dbReference type="SAM" id="SignalP"/>
    </source>
</evidence>
<accession>A0A7G3GC95</accession>